<evidence type="ECO:0000256" key="1">
    <source>
        <dbReference type="SAM" id="MobiDB-lite"/>
    </source>
</evidence>
<organism evidence="2 3">
    <name type="scientific">Trichonephila clavata</name>
    <name type="common">Joro spider</name>
    <name type="synonym">Nephila clavata</name>
    <dbReference type="NCBI Taxonomy" id="2740835"/>
    <lineage>
        <taxon>Eukaryota</taxon>
        <taxon>Metazoa</taxon>
        <taxon>Ecdysozoa</taxon>
        <taxon>Arthropoda</taxon>
        <taxon>Chelicerata</taxon>
        <taxon>Arachnida</taxon>
        <taxon>Araneae</taxon>
        <taxon>Araneomorphae</taxon>
        <taxon>Entelegynae</taxon>
        <taxon>Araneoidea</taxon>
        <taxon>Nephilidae</taxon>
        <taxon>Trichonephila</taxon>
    </lineage>
</organism>
<reference evidence="2" key="1">
    <citation type="submission" date="2020-07" db="EMBL/GenBank/DDBJ databases">
        <title>Multicomponent nature underlies the extraordinary mechanical properties of spider dragline silk.</title>
        <authorList>
            <person name="Kono N."/>
            <person name="Nakamura H."/>
            <person name="Mori M."/>
            <person name="Yoshida Y."/>
            <person name="Ohtoshi R."/>
            <person name="Malay A.D."/>
            <person name="Moran D.A.P."/>
            <person name="Tomita M."/>
            <person name="Numata K."/>
            <person name="Arakawa K."/>
        </authorList>
    </citation>
    <scope>NUCLEOTIDE SEQUENCE</scope>
</reference>
<name>A0A8X6LSB3_TRICU</name>
<keyword evidence="3" id="KW-1185">Reference proteome</keyword>
<dbReference type="Proteomes" id="UP000887116">
    <property type="component" value="Unassembled WGS sequence"/>
</dbReference>
<accession>A0A8X6LSB3</accession>
<proteinExistence type="predicted"/>
<sequence>MVTTDSCTSSSSSRSHRSIDVNMGPEVTLIPALKSFSSNGPDLGRGHHTHINSLVKFKIYMEVNELKKTQRHSHHIHFSNKV</sequence>
<protein>
    <submittedName>
        <fullName evidence="2">Uncharacterized protein</fullName>
    </submittedName>
</protein>
<evidence type="ECO:0000313" key="2">
    <source>
        <dbReference type="EMBL" id="GFR21161.1"/>
    </source>
</evidence>
<evidence type="ECO:0000313" key="3">
    <source>
        <dbReference type="Proteomes" id="UP000887116"/>
    </source>
</evidence>
<dbReference type="AlphaFoldDB" id="A0A8X6LSB3"/>
<dbReference type="EMBL" id="BMAO01018117">
    <property type="protein sequence ID" value="GFR21161.1"/>
    <property type="molecule type" value="Genomic_DNA"/>
</dbReference>
<gene>
    <name evidence="2" type="ORF">TNCT_523281</name>
</gene>
<comment type="caution">
    <text evidence="2">The sequence shown here is derived from an EMBL/GenBank/DDBJ whole genome shotgun (WGS) entry which is preliminary data.</text>
</comment>
<feature type="region of interest" description="Disordered" evidence="1">
    <location>
        <begin position="1"/>
        <end position="20"/>
    </location>
</feature>